<dbReference type="CDD" id="cd06171">
    <property type="entry name" value="Sigma70_r4"/>
    <property type="match status" value="1"/>
</dbReference>
<gene>
    <name evidence="8" type="ORF">QNI22_08030</name>
</gene>
<dbReference type="RefSeq" id="WP_314510113.1">
    <property type="nucleotide sequence ID" value="NZ_JASJOU010000002.1"/>
</dbReference>
<accession>A0AAE3R3C0</accession>
<dbReference type="InterPro" id="IPR013325">
    <property type="entry name" value="RNA_pol_sigma_r2"/>
</dbReference>
<proteinExistence type="inferred from homology"/>
<dbReference type="NCBIfam" id="TIGR02937">
    <property type="entry name" value="sigma70-ECF"/>
    <property type="match status" value="1"/>
</dbReference>
<evidence type="ECO:0000256" key="1">
    <source>
        <dbReference type="ARBA" id="ARBA00010641"/>
    </source>
</evidence>
<evidence type="ECO:0000256" key="4">
    <source>
        <dbReference type="ARBA" id="ARBA00023125"/>
    </source>
</evidence>
<dbReference type="GO" id="GO:0006352">
    <property type="term" value="P:DNA-templated transcription initiation"/>
    <property type="evidence" value="ECO:0007669"/>
    <property type="project" value="InterPro"/>
</dbReference>
<dbReference type="AlphaFoldDB" id="A0AAE3R3C0"/>
<dbReference type="SUPFAM" id="SSF88659">
    <property type="entry name" value="Sigma3 and sigma4 domains of RNA polymerase sigma factors"/>
    <property type="match status" value="1"/>
</dbReference>
<dbReference type="InterPro" id="IPR014284">
    <property type="entry name" value="RNA_pol_sigma-70_dom"/>
</dbReference>
<comment type="similarity">
    <text evidence="1">Belongs to the sigma-70 factor family. ECF subfamily.</text>
</comment>
<evidence type="ECO:0000256" key="5">
    <source>
        <dbReference type="ARBA" id="ARBA00023163"/>
    </source>
</evidence>
<feature type="domain" description="RNA polymerase sigma factor 70 region 4 type 2" evidence="7">
    <location>
        <begin position="131"/>
        <end position="170"/>
    </location>
</feature>
<dbReference type="Pfam" id="PF04542">
    <property type="entry name" value="Sigma70_r2"/>
    <property type="match status" value="1"/>
</dbReference>
<reference evidence="8" key="1">
    <citation type="submission" date="2023-05" db="EMBL/GenBank/DDBJ databases">
        <authorList>
            <person name="Zhang X."/>
        </authorList>
    </citation>
    <scope>NUCLEOTIDE SEQUENCE</scope>
    <source>
        <strain evidence="8">BD1B2-1</strain>
    </source>
</reference>
<dbReference type="InterPro" id="IPR007627">
    <property type="entry name" value="RNA_pol_sigma70_r2"/>
</dbReference>
<sequence length="195" mass="23041">MNDSLSLLPATQDIKNQTLKLAFQHEKQRLLAFIRKRVPEKTDAEDILQDVFYQLAETFNVLEPIEQISAWLFRVARNKIIDRYRKKKPESLEQYLNHGEDEESWNLSKLLFDPQDGPESTYTRTRMWDTLAEALEELPDEQKEVFVWHELEGKSFKEISETTGVTVNTLLSRKRYAVLHLRKRLETLYDEIVGN</sequence>
<keyword evidence="9" id="KW-1185">Reference proteome</keyword>
<keyword evidence="5" id="KW-0804">Transcription</keyword>
<dbReference type="Proteomes" id="UP001232063">
    <property type="component" value="Unassembled WGS sequence"/>
</dbReference>
<protein>
    <submittedName>
        <fullName evidence="8">Sigma-70 family RNA polymerase sigma factor</fullName>
    </submittedName>
</protein>
<dbReference type="SUPFAM" id="SSF88946">
    <property type="entry name" value="Sigma2 domain of RNA polymerase sigma factors"/>
    <property type="match status" value="1"/>
</dbReference>
<feature type="domain" description="RNA polymerase sigma-70 region 2" evidence="6">
    <location>
        <begin position="23"/>
        <end position="88"/>
    </location>
</feature>
<comment type="caution">
    <text evidence="8">The sequence shown here is derived from an EMBL/GenBank/DDBJ whole genome shotgun (WGS) entry which is preliminary data.</text>
</comment>
<dbReference type="EMBL" id="JASJOU010000002">
    <property type="protein sequence ID" value="MDJ1500589.1"/>
    <property type="molecule type" value="Genomic_DNA"/>
</dbReference>
<keyword evidence="3" id="KW-0731">Sigma factor</keyword>
<evidence type="ECO:0000259" key="6">
    <source>
        <dbReference type="Pfam" id="PF04542"/>
    </source>
</evidence>
<dbReference type="PANTHER" id="PTHR43133">
    <property type="entry name" value="RNA POLYMERASE ECF-TYPE SIGMA FACTO"/>
    <property type="match status" value="1"/>
</dbReference>
<dbReference type="Gene3D" id="1.10.10.10">
    <property type="entry name" value="Winged helix-like DNA-binding domain superfamily/Winged helix DNA-binding domain"/>
    <property type="match status" value="1"/>
</dbReference>
<dbReference type="InterPro" id="IPR039425">
    <property type="entry name" value="RNA_pol_sigma-70-like"/>
</dbReference>
<keyword evidence="4" id="KW-0238">DNA-binding</keyword>
<dbReference type="GO" id="GO:0016987">
    <property type="term" value="F:sigma factor activity"/>
    <property type="evidence" value="ECO:0007669"/>
    <property type="project" value="UniProtKB-KW"/>
</dbReference>
<dbReference type="GO" id="GO:0003677">
    <property type="term" value="F:DNA binding"/>
    <property type="evidence" value="ECO:0007669"/>
    <property type="project" value="UniProtKB-KW"/>
</dbReference>
<evidence type="ECO:0000313" key="8">
    <source>
        <dbReference type="EMBL" id="MDJ1500589.1"/>
    </source>
</evidence>
<dbReference type="Gene3D" id="1.10.1740.10">
    <property type="match status" value="1"/>
</dbReference>
<evidence type="ECO:0000313" key="9">
    <source>
        <dbReference type="Proteomes" id="UP001232063"/>
    </source>
</evidence>
<evidence type="ECO:0000259" key="7">
    <source>
        <dbReference type="Pfam" id="PF08281"/>
    </source>
</evidence>
<dbReference type="Pfam" id="PF08281">
    <property type="entry name" value="Sigma70_r4_2"/>
    <property type="match status" value="1"/>
</dbReference>
<name>A0AAE3R3C0_9BACT</name>
<dbReference type="InterPro" id="IPR013324">
    <property type="entry name" value="RNA_pol_sigma_r3/r4-like"/>
</dbReference>
<dbReference type="InterPro" id="IPR013249">
    <property type="entry name" value="RNA_pol_sigma70_r4_t2"/>
</dbReference>
<dbReference type="InterPro" id="IPR036388">
    <property type="entry name" value="WH-like_DNA-bd_sf"/>
</dbReference>
<dbReference type="PANTHER" id="PTHR43133:SF8">
    <property type="entry name" value="RNA POLYMERASE SIGMA FACTOR HI_1459-RELATED"/>
    <property type="match status" value="1"/>
</dbReference>
<evidence type="ECO:0000256" key="3">
    <source>
        <dbReference type="ARBA" id="ARBA00023082"/>
    </source>
</evidence>
<organism evidence="8 9">
    <name type="scientific">Xanthocytophaga agilis</name>
    <dbReference type="NCBI Taxonomy" id="3048010"/>
    <lineage>
        <taxon>Bacteria</taxon>
        <taxon>Pseudomonadati</taxon>
        <taxon>Bacteroidota</taxon>
        <taxon>Cytophagia</taxon>
        <taxon>Cytophagales</taxon>
        <taxon>Rhodocytophagaceae</taxon>
        <taxon>Xanthocytophaga</taxon>
    </lineage>
</organism>
<evidence type="ECO:0000256" key="2">
    <source>
        <dbReference type="ARBA" id="ARBA00023015"/>
    </source>
</evidence>
<keyword evidence="2" id="KW-0805">Transcription regulation</keyword>